<protein>
    <submittedName>
        <fullName evidence="2">Uncharacterized protein</fullName>
    </submittedName>
</protein>
<accession>A0A9K3PMW0</accession>
<gene>
    <name evidence="2" type="ORF">IV203_008634</name>
</gene>
<name>A0A9K3PMW0_9STRA</name>
<proteinExistence type="predicted"/>
<reference evidence="2" key="2">
    <citation type="submission" date="2021-04" db="EMBL/GenBank/DDBJ databases">
        <authorList>
            <person name="Podell S."/>
        </authorList>
    </citation>
    <scope>NUCLEOTIDE SEQUENCE</scope>
    <source>
        <strain evidence="2">Hildebrandi</strain>
    </source>
</reference>
<reference evidence="2" key="1">
    <citation type="journal article" date="2021" name="Sci. Rep.">
        <title>Diploid genomic architecture of Nitzschia inconspicua, an elite biomass production diatom.</title>
        <authorList>
            <person name="Oliver A."/>
            <person name="Podell S."/>
            <person name="Pinowska A."/>
            <person name="Traller J.C."/>
            <person name="Smith S.R."/>
            <person name="McClure R."/>
            <person name="Beliaev A."/>
            <person name="Bohutskyi P."/>
            <person name="Hill E.A."/>
            <person name="Rabines A."/>
            <person name="Zheng H."/>
            <person name="Allen L.Z."/>
            <person name="Kuo A."/>
            <person name="Grigoriev I.V."/>
            <person name="Allen A.E."/>
            <person name="Hazlebeck D."/>
            <person name="Allen E.E."/>
        </authorList>
    </citation>
    <scope>NUCLEOTIDE SEQUENCE</scope>
    <source>
        <strain evidence="2">Hildebrandi</strain>
    </source>
</reference>
<keyword evidence="3" id="KW-1185">Reference proteome</keyword>
<dbReference type="Proteomes" id="UP000693970">
    <property type="component" value="Unassembled WGS sequence"/>
</dbReference>
<feature type="region of interest" description="Disordered" evidence="1">
    <location>
        <begin position="44"/>
        <end position="70"/>
    </location>
</feature>
<dbReference type="AlphaFoldDB" id="A0A9K3PMW0"/>
<evidence type="ECO:0000313" key="2">
    <source>
        <dbReference type="EMBL" id="KAG7352586.1"/>
    </source>
</evidence>
<evidence type="ECO:0000256" key="1">
    <source>
        <dbReference type="SAM" id="MobiDB-lite"/>
    </source>
</evidence>
<evidence type="ECO:0000313" key="3">
    <source>
        <dbReference type="Proteomes" id="UP000693970"/>
    </source>
</evidence>
<organism evidence="2 3">
    <name type="scientific">Nitzschia inconspicua</name>
    <dbReference type="NCBI Taxonomy" id="303405"/>
    <lineage>
        <taxon>Eukaryota</taxon>
        <taxon>Sar</taxon>
        <taxon>Stramenopiles</taxon>
        <taxon>Ochrophyta</taxon>
        <taxon>Bacillariophyta</taxon>
        <taxon>Bacillariophyceae</taxon>
        <taxon>Bacillariophycidae</taxon>
        <taxon>Bacillariales</taxon>
        <taxon>Bacillariaceae</taxon>
        <taxon>Nitzschia</taxon>
    </lineage>
</organism>
<dbReference type="EMBL" id="JAGRRH010000017">
    <property type="protein sequence ID" value="KAG7352586.1"/>
    <property type="molecule type" value="Genomic_DNA"/>
</dbReference>
<sequence length="91" mass="10113">MFAKTSTMATSETKVIAQEDGDTPTVDIYKYKDLNDQMIAEIEAMNPKNETTSGRERNSGELLASPTNDLSNEVIFLDDESETAQPTYNDD</sequence>
<comment type="caution">
    <text evidence="2">The sequence shown here is derived from an EMBL/GenBank/DDBJ whole genome shotgun (WGS) entry which is preliminary data.</text>
</comment>